<dbReference type="Proteomes" id="UP000499080">
    <property type="component" value="Unassembled WGS sequence"/>
</dbReference>
<sequence>MVNILDEYNLEESAEKDASTGLESHANAANGLEVTLHYKEQHAVSTPTDVMFMRYWRNIISARRISSLRQKKITNFVSPFLGAVFILRYQLNDNQ</sequence>
<keyword evidence="2" id="KW-1185">Reference proteome</keyword>
<dbReference type="AlphaFoldDB" id="A0A4Y2NMT9"/>
<evidence type="ECO:0000313" key="2">
    <source>
        <dbReference type="Proteomes" id="UP000499080"/>
    </source>
</evidence>
<dbReference type="OrthoDB" id="125347at2759"/>
<evidence type="ECO:0000313" key="1">
    <source>
        <dbReference type="EMBL" id="GBN40818.1"/>
    </source>
</evidence>
<accession>A0A4Y2NMT9</accession>
<dbReference type="EMBL" id="BGPR01009561">
    <property type="protein sequence ID" value="GBN40818.1"/>
    <property type="molecule type" value="Genomic_DNA"/>
</dbReference>
<gene>
    <name evidence="1" type="ORF">AVEN_22100_1</name>
</gene>
<comment type="caution">
    <text evidence="1">The sequence shown here is derived from an EMBL/GenBank/DDBJ whole genome shotgun (WGS) entry which is preliminary data.</text>
</comment>
<protein>
    <submittedName>
        <fullName evidence="1">Uncharacterized protein</fullName>
    </submittedName>
</protein>
<reference evidence="1 2" key="1">
    <citation type="journal article" date="2019" name="Sci. Rep.">
        <title>Orb-weaving spider Araneus ventricosus genome elucidates the spidroin gene catalogue.</title>
        <authorList>
            <person name="Kono N."/>
            <person name="Nakamura H."/>
            <person name="Ohtoshi R."/>
            <person name="Moran D.A.P."/>
            <person name="Shinohara A."/>
            <person name="Yoshida Y."/>
            <person name="Fujiwara M."/>
            <person name="Mori M."/>
            <person name="Tomita M."/>
            <person name="Arakawa K."/>
        </authorList>
    </citation>
    <scope>NUCLEOTIDE SEQUENCE [LARGE SCALE GENOMIC DNA]</scope>
</reference>
<name>A0A4Y2NMT9_ARAVE</name>
<organism evidence="1 2">
    <name type="scientific">Araneus ventricosus</name>
    <name type="common">Orbweaver spider</name>
    <name type="synonym">Epeira ventricosa</name>
    <dbReference type="NCBI Taxonomy" id="182803"/>
    <lineage>
        <taxon>Eukaryota</taxon>
        <taxon>Metazoa</taxon>
        <taxon>Ecdysozoa</taxon>
        <taxon>Arthropoda</taxon>
        <taxon>Chelicerata</taxon>
        <taxon>Arachnida</taxon>
        <taxon>Araneae</taxon>
        <taxon>Araneomorphae</taxon>
        <taxon>Entelegynae</taxon>
        <taxon>Araneoidea</taxon>
        <taxon>Araneidae</taxon>
        <taxon>Araneus</taxon>
    </lineage>
</organism>
<proteinExistence type="predicted"/>